<name>A0ABY0TD41_9PROT</name>
<dbReference type="EMBL" id="FNKY01000001">
    <property type="protein sequence ID" value="SDQ64938.1"/>
    <property type="molecule type" value="Genomic_DNA"/>
</dbReference>
<evidence type="ECO:0000259" key="6">
    <source>
        <dbReference type="PROSITE" id="PS51007"/>
    </source>
</evidence>
<dbReference type="PANTHER" id="PTHR35008:SF4">
    <property type="entry name" value="BLL4482 PROTEIN"/>
    <property type="match status" value="1"/>
</dbReference>
<evidence type="ECO:0000256" key="5">
    <source>
        <dbReference type="SAM" id="SignalP"/>
    </source>
</evidence>
<feature type="signal peptide" evidence="5">
    <location>
        <begin position="1"/>
        <end position="23"/>
    </location>
</feature>
<feature type="domain" description="Cytochrome c" evidence="6">
    <location>
        <begin position="408"/>
        <end position="518"/>
    </location>
</feature>
<sequence>MRPLLLIILVCTTGFATPEPATAGSTPAGPATVVAPLDVPDTMEERVKACVVCHGPENKVGRDGYYPRIAGKPQGYLFNQLRNFRDGKRYYRPMALLLTNVSDQYLLDMAAYFSTLKQPFPSSERTASSPDEIKLALKLVNQGDPARKIPACVECHGKELMGTVPFIPGLLGLPRVYMIAQLGAWQSGGVLRGQTTHCMSEIAKQLTTHETNALAAWLAAQPVPENTGPAAALSVEMVRRCGSIMQQGEGEAVIPKTAAPSGQRQARGAYLAQVGNCIGCHTAQGGRPYAGGRPLSTPFGTFISPNITSDKATGIGHWNEQDFWKALHDGKSRDGRPLYPAFPYTEYTKITREDSDAIFAHLKALVPVAQNNSPSKIDFPYNFQPLLSLWRAVYFKPGVYQPESAKSKEWNRGAYLVQGLGHCNACHAERNPLGATTGDDALGGGQIMGSNWFAPSLTARMEAGSADWPIEEIAQLLTTGISPRATTSGPMADVVRHGLQYLTREDGRAMAVYLKSLPESAPRAQPGSPPLTEQVQQWFQRGAKIYEKHCQDCHGASGQGAPGIYPPLAGNRGVTMTPPINAIRSVLNGGYPPSTMNNPRPYGMPPFAQALRDDEVALVLSYIRNAWGNRASLVTKAQVDRSREGIH</sequence>
<feature type="chain" id="PRO_5046445740" evidence="5">
    <location>
        <begin position="24"/>
        <end position="647"/>
    </location>
</feature>
<dbReference type="PROSITE" id="PS51007">
    <property type="entry name" value="CYTC"/>
    <property type="match status" value="5"/>
</dbReference>
<dbReference type="Pfam" id="PF00034">
    <property type="entry name" value="Cytochrom_C"/>
    <property type="match status" value="2"/>
</dbReference>
<feature type="domain" description="Cytochrome c" evidence="6">
    <location>
        <begin position="537"/>
        <end position="627"/>
    </location>
</feature>
<comment type="caution">
    <text evidence="7">The sequence shown here is derived from an EMBL/GenBank/DDBJ whole genome shotgun (WGS) entry which is preliminary data.</text>
</comment>
<keyword evidence="2 4" id="KW-0479">Metal-binding</keyword>
<keyword evidence="1 4" id="KW-0349">Heme</keyword>
<reference evidence="7 8" key="1">
    <citation type="submission" date="2016-10" db="EMBL/GenBank/DDBJ databases">
        <authorList>
            <person name="Varghese N."/>
            <person name="Submissions S."/>
        </authorList>
    </citation>
    <scope>NUCLEOTIDE SEQUENCE [LARGE SCALE GENOMIC DNA]</scope>
    <source>
        <strain evidence="7 8">Nl1</strain>
    </source>
</reference>
<feature type="domain" description="Cytochrome c" evidence="6">
    <location>
        <begin position="138"/>
        <end position="222"/>
    </location>
</feature>
<keyword evidence="3 4" id="KW-0408">Iron</keyword>
<organism evidence="7 8">
    <name type="scientific">Nitrosospira multiformis</name>
    <dbReference type="NCBI Taxonomy" id="1231"/>
    <lineage>
        <taxon>Bacteria</taxon>
        <taxon>Pseudomonadati</taxon>
        <taxon>Pseudomonadota</taxon>
        <taxon>Betaproteobacteria</taxon>
        <taxon>Nitrosomonadales</taxon>
        <taxon>Nitrosomonadaceae</taxon>
        <taxon>Nitrosospira</taxon>
    </lineage>
</organism>
<feature type="domain" description="Cytochrome c" evidence="6">
    <location>
        <begin position="24"/>
        <end position="117"/>
    </location>
</feature>
<dbReference type="InterPro" id="IPR051459">
    <property type="entry name" value="Cytochrome_c-type_DH"/>
</dbReference>
<dbReference type="InterPro" id="IPR009056">
    <property type="entry name" value="Cyt_c-like_dom"/>
</dbReference>
<proteinExistence type="predicted"/>
<dbReference type="Gene3D" id="1.10.760.10">
    <property type="entry name" value="Cytochrome c-like domain"/>
    <property type="match status" value="4"/>
</dbReference>
<dbReference type="PANTHER" id="PTHR35008">
    <property type="entry name" value="BLL4482 PROTEIN-RELATED"/>
    <property type="match status" value="1"/>
</dbReference>
<accession>A0ABY0TD41</accession>
<feature type="domain" description="Cytochrome c" evidence="6">
    <location>
        <begin position="263"/>
        <end position="366"/>
    </location>
</feature>
<evidence type="ECO:0000313" key="7">
    <source>
        <dbReference type="EMBL" id="SDQ64938.1"/>
    </source>
</evidence>
<evidence type="ECO:0000256" key="1">
    <source>
        <dbReference type="ARBA" id="ARBA00022617"/>
    </source>
</evidence>
<keyword evidence="5" id="KW-0732">Signal</keyword>
<evidence type="ECO:0000256" key="2">
    <source>
        <dbReference type="ARBA" id="ARBA00022723"/>
    </source>
</evidence>
<keyword evidence="8" id="KW-1185">Reference proteome</keyword>
<evidence type="ECO:0000256" key="4">
    <source>
        <dbReference type="PROSITE-ProRule" id="PRU00433"/>
    </source>
</evidence>
<dbReference type="InterPro" id="IPR036909">
    <property type="entry name" value="Cyt_c-like_dom_sf"/>
</dbReference>
<evidence type="ECO:0000256" key="3">
    <source>
        <dbReference type="ARBA" id="ARBA00023004"/>
    </source>
</evidence>
<evidence type="ECO:0000313" key="8">
    <source>
        <dbReference type="Proteomes" id="UP000183471"/>
    </source>
</evidence>
<protein>
    <submittedName>
        <fullName evidence="7">Cytochrome c553</fullName>
    </submittedName>
</protein>
<dbReference type="Proteomes" id="UP000183471">
    <property type="component" value="Unassembled WGS sequence"/>
</dbReference>
<dbReference type="SUPFAM" id="SSF46626">
    <property type="entry name" value="Cytochrome c"/>
    <property type="match status" value="5"/>
</dbReference>
<gene>
    <name evidence="7" type="ORF">SAMN05216402_1695</name>
</gene>